<dbReference type="EMBL" id="LQZT01000023">
    <property type="protein sequence ID" value="OCW57042.1"/>
    <property type="molecule type" value="Genomic_DNA"/>
</dbReference>
<accession>A0A1C1YU51</accession>
<dbReference type="OrthoDB" id="9803333at2"/>
<dbReference type="PRINTS" id="PR00081">
    <property type="entry name" value="GDHRDH"/>
</dbReference>
<dbReference type="InterPro" id="IPR036291">
    <property type="entry name" value="NAD(P)-bd_dom_sf"/>
</dbReference>
<dbReference type="GO" id="GO:0016616">
    <property type="term" value="F:oxidoreductase activity, acting on the CH-OH group of donors, NAD or NADP as acceptor"/>
    <property type="evidence" value="ECO:0007669"/>
    <property type="project" value="TreeGrafter"/>
</dbReference>
<evidence type="ECO:0000313" key="3">
    <source>
        <dbReference type="EMBL" id="OCW57042.1"/>
    </source>
</evidence>
<evidence type="ECO:0000256" key="1">
    <source>
        <dbReference type="ARBA" id="ARBA00006484"/>
    </source>
</evidence>
<dbReference type="Gene3D" id="3.40.50.720">
    <property type="entry name" value="NAD(P)-binding Rossmann-like Domain"/>
    <property type="match status" value="1"/>
</dbReference>
<dbReference type="RefSeq" id="WP_066180291.1">
    <property type="nucleotide sequence ID" value="NZ_LQZT01000023.1"/>
</dbReference>
<dbReference type="FunFam" id="3.40.50.720:FF:000173">
    <property type="entry name" value="3-oxoacyl-[acyl-carrier protein] reductase"/>
    <property type="match status" value="1"/>
</dbReference>
<comment type="similarity">
    <text evidence="1">Belongs to the short-chain dehydrogenases/reductases (SDR) family.</text>
</comment>
<proteinExistence type="inferred from homology"/>
<gene>
    <name evidence="3" type="ORF">AWJ14_07770</name>
</gene>
<name>A0A1C1YU51_9HYPH</name>
<dbReference type="STRING" id="1480615.AWJ14_07770"/>
<dbReference type="Proteomes" id="UP000094795">
    <property type="component" value="Unassembled WGS sequence"/>
</dbReference>
<keyword evidence="4" id="KW-1185">Reference proteome</keyword>
<evidence type="ECO:0000313" key="4">
    <source>
        <dbReference type="Proteomes" id="UP000094795"/>
    </source>
</evidence>
<sequence>MTKTAIITGGGRGIGRGCAHELARQGCDIVLVDLIAEDLDNTRAEIEQMGRSCRTYLADVADFARAHEIVAEIEAATGPVEILVNNAGKSNTDGITEITEDSFDRTIAINLKGAFNWTHAVAPGMVKAKSGRIVMMSSLNAHSGGVTSAVSKFSYTTAKAGLLGMTKALAKELAPHVLVNAVCPGVIETERSNDMIRARKDDLVRGISLGRTGTPADVAQVVAFLSLSEPCFVTGQDIKIDGLQWIS</sequence>
<organism evidence="3 4">
    <name type="scientific">Hoeflea olei</name>
    <dbReference type="NCBI Taxonomy" id="1480615"/>
    <lineage>
        <taxon>Bacteria</taxon>
        <taxon>Pseudomonadati</taxon>
        <taxon>Pseudomonadota</taxon>
        <taxon>Alphaproteobacteria</taxon>
        <taxon>Hyphomicrobiales</taxon>
        <taxon>Rhizobiaceae</taxon>
        <taxon>Hoeflea</taxon>
    </lineage>
</organism>
<dbReference type="InterPro" id="IPR002347">
    <property type="entry name" value="SDR_fam"/>
</dbReference>
<dbReference type="PANTHER" id="PTHR42760:SF133">
    <property type="entry name" value="3-OXOACYL-[ACYL-CARRIER-PROTEIN] REDUCTASE"/>
    <property type="match status" value="1"/>
</dbReference>
<evidence type="ECO:0000256" key="2">
    <source>
        <dbReference type="ARBA" id="ARBA00023002"/>
    </source>
</evidence>
<dbReference type="PANTHER" id="PTHR42760">
    <property type="entry name" value="SHORT-CHAIN DEHYDROGENASES/REDUCTASES FAMILY MEMBER"/>
    <property type="match status" value="1"/>
</dbReference>
<dbReference type="AlphaFoldDB" id="A0A1C1YU51"/>
<protein>
    <submittedName>
        <fullName evidence="3">Short-chain dehydrogenase</fullName>
    </submittedName>
</protein>
<comment type="caution">
    <text evidence="3">The sequence shown here is derived from an EMBL/GenBank/DDBJ whole genome shotgun (WGS) entry which is preliminary data.</text>
</comment>
<reference evidence="3 4" key="1">
    <citation type="submission" date="2015-12" db="EMBL/GenBank/DDBJ databases">
        <authorList>
            <person name="Shamseldin A."/>
            <person name="Moawad H."/>
            <person name="Abd El-Rahim W.M."/>
            <person name="Sadowsky M.J."/>
        </authorList>
    </citation>
    <scope>NUCLEOTIDE SEQUENCE [LARGE SCALE GENOMIC DNA]</scope>
    <source>
        <strain evidence="3 4">JC234</strain>
    </source>
</reference>
<dbReference type="PRINTS" id="PR00080">
    <property type="entry name" value="SDRFAMILY"/>
</dbReference>
<dbReference type="SUPFAM" id="SSF51735">
    <property type="entry name" value="NAD(P)-binding Rossmann-fold domains"/>
    <property type="match status" value="1"/>
</dbReference>
<dbReference type="Pfam" id="PF13561">
    <property type="entry name" value="adh_short_C2"/>
    <property type="match status" value="1"/>
</dbReference>
<keyword evidence="2" id="KW-0560">Oxidoreductase</keyword>